<feature type="domain" description="DUF7959" evidence="2">
    <location>
        <begin position="333"/>
        <end position="419"/>
    </location>
</feature>
<proteinExistence type="predicted"/>
<reference evidence="3" key="2">
    <citation type="submission" date="2020-11" db="EMBL/GenBank/DDBJ databases">
        <authorList>
            <person name="McCartney M.A."/>
            <person name="Auch B."/>
            <person name="Kono T."/>
            <person name="Mallez S."/>
            <person name="Becker A."/>
            <person name="Gohl D.M."/>
            <person name="Silverstein K.A.T."/>
            <person name="Koren S."/>
            <person name="Bechman K.B."/>
            <person name="Herman A."/>
            <person name="Abrahante J.E."/>
            <person name="Garbe J."/>
        </authorList>
    </citation>
    <scope>NUCLEOTIDE SEQUENCE</scope>
    <source>
        <strain evidence="3">Duluth1</strain>
        <tissue evidence="3">Whole animal</tissue>
    </source>
</reference>
<dbReference type="Proteomes" id="UP000828390">
    <property type="component" value="Unassembled WGS sequence"/>
</dbReference>
<evidence type="ECO:0000259" key="2">
    <source>
        <dbReference type="Pfam" id="PF25899"/>
    </source>
</evidence>
<keyword evidence="4" id="KW-1185">Reference proteome</keyword>
<organism evidence="3 4">
    <name type="scientific">Dreissena polymorpha</name>
    <name type="common">Zebra mussel</name>
    <name type="synonym">Mytilus polymorpha</name>
    <dbReference type="NCBI Taxonomy" id="45954"/>
    <lineage>
        <taxon>Eukaryota</taxon>
        <taxon>Metazoa</taxon>
        <taxon>Spiralia</taxon>
        <taxon>Lophotrochozoa</taxon>
        <taxon>Mollusca</taxon>
        <taxon>Bivalvia</taxon>
        <taxon>Autobranchia</taxon>
        <taxon>Heteroconchia</taxon>
        <taxon>Euheterodonta</taxon>
        <taxon>Imparidentia</taxon>
        <taxon>Neoheterodontei</taxon>
        <taxon>Myida</taxon>
        <taxon>Dreissenoidea</taxon>
        <taxon>Dreissenidae</taxon>
        <taxon>Dreissena</taxon>
    </lineage>
</organism>
<name>A0A9D4BIQ9_DREPO</name>
<dbReference type="AlphaFoldDB" id="A0A9D4BIQ9"/>
<reference evidence="3" key="1">
    <citation type="journal article" date="2019" name="bioRxiv">
        <title>The Genome of the Zebra Mussel, Dreissena polymorpha: A Resource for Invasive Species Research.</title>
        <authorList>
            <person name="McCartney M.A."/>
            <person name="Auch B."/>
            <person name="Kono T."/>
            <person name="Mallez S."/>
            <person name="Zhang Y."/>
            <person name="Obille A."/>
            <person name="Becker A."/>
            <person name="Abrahante J.E."/>
            <person name="Garbe J."/>
            <person name="Badalamenti J.P."/>
            <person name="Herman A."/>
            <person name="Mangelson H."/>
            <person name="Liachko I."/>
            <person name="Sullivan S."/>
            <person name="Sone E.D."/>
            <person name="Koren S."/>
            <person name="Silverstein K.A.T."/>
            <person name="Beckman K.B."/>
            <person name="Gohl D.M."/>
        </authorList>
    </citation>
    <scope>NUCLEOTIDE SEQUENCE</scope>
    <source>
        <strain evidence="3">Duluth1</strain>
        <tissue evidence="3">Whole animal</tissue>
    </source>
</reference>
<dbReference type="InterPro" id="IPR058831">
    <property type="entry name" value="LolA-like_dom_2nd"/>
</dbReference>
<gene>
    <name evidence="3" type="ORF">DPMN_082340</name>
</gene>
<evidence type="ECO:0000259" key="1">
    <source>
        <dbReference type="Pfam" id="PF25898"/>
    </source>
</evidence>
<protein>
    <submittedName>
        <fullName evidence="3">Uncharacterized protein</fullName>
    </submittedName>
</protein>
<dbReference type="InterPro" id="IPR058265">
    <property type="entry name" value="DUF7959"/>
</dbReference>
<evidence type="ECO:0000313" key="3">
    <source>
        <dbReference type="EMBL" id="KAH3694898.1"/>
    </source>
</evidence>
<dbReference type="EMBL" id="JAIWYP010000016">
    <property type="protein sequence ID" value="KAH3694898.1"/>
    <property type="molecule type" value="Genomic_DNA"/>
</dbReference>
<dbReference type="PANTHER" id="PTHR36902">
    <property type="entry name" value="ENRICHED IN SURFACE-LABELED PROTEOME PROTEIN 9"/>
    <property type="match status" value="1"/>
</dbReference>
<comment type="caution">
    <text evidence="3">The sequence shown here is derived from an EMBL/GenBank/DDBJ whole genome shotgun (WGS) entry which is preliminary data.</text>
</comment>
<dbReference type="Pfam" id="PF25899">
    <property type="entry name" value="DUF7959"/>
    <property type="match status" value="1"/>
</dbReference>
<sequence length="453" mass="52093">MDMTGAGIPHFYNTEQALHFAKATGIMYMGRQVIRGILCDWWRSCMYWDILASNFTLDFYFTAQDRSFTWVAPDNENVAPDDKFWPPQGVVCSGRKDPPPVPQLTSQYSYRLEIVENVNAAVSHADIYYDFSYQLVRFDYRRRRSTGHTTNLVTEIHTEIHDYRTGIAYTMDKTRVNCSVRPIQNASFFTSVTQKPDAQVYIHMKAASQLLYLDNKTYSYEGQRTVRGMLCDVYISKRTDFTLPNISINFTSTFEFYFWFDSTINQIRPVQLVITTPDIVCYRETYNIYNWMQEDATYNWFDVTSCYDDHSQQSFTMEWPGSGGSSIALFQNQFVRAVTQTISRLTHVQPIRVQTPTFNFDSAKIYFVATLVDAPSPLGTVDYQSSNIPLDKVWTTLKNSVLIGDFQFSLPINGQHVQFTAGSIKVHEKKNTKTPCINDPQKSSGYNVGSIFG</sequence>
<evidence type="ECO:0000313" key="4">
    <source>
        <dbReference type="Proteomes" id="UP000828390"/>
    </source>
</evidence>
<feature type="domain" description="LolA-like" evidence="1">
    <location>
        <begin position="87"/>
        <end position="307"/>
    </location>
</feature>
<accession>A0A9D4BIQ9</accession>
<dbReference type="PANTHER" id="PTHR36902:SF1">
    <property type="entry name" value="ENRICHED IN SURFACE-LABELED PROTEOME PROTEIN 9"/>
    <property type="match status" value="1"/>
</dbReference>
<dbReference type="Pfam" id="PF25898">
    <property type="entry name" value="LolA_2nd_metazoa"/>
    <property type="match status" value="1"/>
</dbReference>